<reference evidence="2" key="1">
    <citation type="submission" date="2022-11" db="UniProtKB">
        <authorList>
            <consortium name="WormBaseParasite"/>
        </authorList>
    </citation>
    <scope>IDENTIFICATION</scope>
</reference>
<dbReference type="Proteomes" id="UP000887579">
    <property type="component" value="Unplaced"/>
</dbReference>
<protein>
    <submittedName>
        <fullName evidence="2">Uncharacterized protein</fullName>
    </submittedName>
</protein>
<name>A0AC34FSN3_9BILA</name>
<dbReference type="WBParaSite" id="ES5_v2.g20310.t1">
    <property type="protein sequence ID" value="ES5_v2.g20310.t1"/>
    <property type="gene ID" value="ES5_v2.g20310"/>
</dbReference>
<evidence type="ECO:0000313" key="2">
    <source>
        <dbReference type="WBParaSite" id="ES5_v2.g20310.t1"/>
    </source>
</evidence>
<proteinExistence type="predicted"/>
<evidence type="ECO:0000313" key="1">
    <source>
        <dbReference type="Proteomes" id="UP000887579"/>
    </source>
</evidence>
<accession>A0AC34FSN3</accession>
<sequence>MTFFGIKNNSTSDDPKFIIRQESFTNVLKKNQINQVVILKEINPLPNYAFYITKPLLYNHFDVLHGILFNENIEDGSLITNRHPIKILSLNQPCSLKIYTIFKELNGQRKKLHVLEAGGPCQNWSIKNYRLGIGLEATLAEEISTYATYGYNKFTIQKDSGSLMNIHYTYQVDAFDDIGNPAEIKALKYPKHCNGIDLPHDFSFRTAVQCKLGRVKKIIVGFNEYPVKNKLLIKEYKISEICVGKVKTDVDVALAKMKLNLVKLMDVYEKQCDEKAIKIEKVPLSEKQDRFIIEFL</sequence>
<organism evidence="1 2">
    <name type="scientific">Panagrolaimus sp. ES5</name>
    <dbReference type="NCBI Taxonomy" id="591445"/>
    <lineage>
        <taxon>Eukaryota</taxon>
        <taxon>Metazoa</taxon>
        <taxon>Ecdysozoa</taxon>
        <taxon>Nematoda</taxon>
        <taxon>Chromadorea</taxon>
        <taxon>Rhabditida</taxon>
        <taxon>Tylenchina</taxon>
        <taxon>Panagrolaimomorpha</taxon>
        <taxon>Panagrolaimoidea</taxon>
        <taxon>Panagrolaimidae</taxon>
        <taxon>Panagrolaimus</taxon>
    </lineage>
</organism>